<dbReference type="SUPFAM" id="SSF52172">
    <property type="entry name" value="CheY-like"/>
    <property type="match status" value="1"/>
</dbReference>
<dbReference type="GO" id="GO:0000156">
    <property type="term" value="F:phosphorelay response regulator activity"/>
    <property type="evidence" value="ECO:0007669"/>
    <property type="project" value="TreeGrafter"/>
</dbReference>
<reference evidence="8 9" key="1">
    <citation type="submission" date="2019-12" db="EMBL/GenBank/DDBJ databases">
        <title>Genomic-based taxomic classification of the family Erythrobacteraceae.</title>
        <authorList>
            <person name="Xu L."/>
        </authorList>
    </citation>
    <scope>NUCLEOTIDE SEQUENCE [LARGE SCALE GENOMIC DNA]</scope>
    <source>
        <strain evidence="8 9">JCM 17468</strain>
    </source>
</reference>
<dbReference type="SMART" id="SM00448">
    <property type="entry name" value="REC"/>
    <property type="match status" value="1"/>
</dbReference>
<comment type="caution">
    <text evidence="8">The sequence shown here is derived from an EMBL/GenBank/DDBJ whole genome shotgun (WGS) entry which is preliminary data.</text>
</comment>
<dbReference type="Pfam" id="PF00072">
    <property type="entry name" value="Response_reg"/>
    <property type="match status" value="1"/>
</dbReference>
<dbReference type="InterPro" id="IPR039420">
    <property type="entry name" value="WalR-like"/>
</dbReference>
<organism evidence="8 9">
    <name type="scientific">Qipengyuania pelagi</name>
    <dbReference type="NCBI Taxonomy" id="994320"/>
    <lineage>
        <taxon>Bacteria</taxon>
        <taxon>Pseudomonadati</taxon>
        <taxon>Pseudomonadota</taxon>
        <taxon>Alphaproteobacteria</taxon>
        <taxon>Sphingomonadales</taxon>
        <taxon>Erythrobacteraceae</taxon>
        <taxon>Qipengyuania</taxon>
    </lineage>
</organism>
<gene>
    <name evidence="8" type="ORF">GRI47_03420</name>
</gene>
<evidence type="ECO:0000256" key="3">
    <source>
        <dbReference type="ARBA" id="ARBA00023015"/>
    </source>
</evidence>
<keyword evidence="1 6" id="KW-0597">Phosphoprotein</keyword>
<dbReference type="PANTHER" id="PTHR48111">
    <property type="entry name" value="REGULATOR OF RPOS"/>
    <property type="match status" value="1"/>
</dbReference>
<keyword evidence="3" id="KW-0805">Transcription regulation</keyword>
<evidence type="ECO:0000313" key="9">
    <source>
        <dbReference type="Proteomes" id="UP000430272"/>
    </source>
</evidence>
<dbReference type="OrthoDB" id="9786548at2"/>
<keyword evidence="2" id="KW-0902">Two-component regulatory system</keyword>
<evidence type="ECO:0000256" key="5">
    <source>
        <dbReference type="ARBA" id="ARBA00023163"/>
    </source>
</evidence>
<evidence type="ECO:0000259" key="7">
    <source>
        <dbReference type="PROSITE" id="PS50110"/>
    </source>
</evidence>
<dbReference type="EMBL" id="WTYD01000001">
    <property type="protein sequence ID" value="MXO53061.1"/>
    <property type="molecule type" value="Genomic_DNA"/>
</dbReference>
<dbReference type="PANTHER" id="PTHR48111:SF1">
    <property type="entry name" value="TWO-COMPONENT RESPONSE REGULATOR ORR33"/>
    <property type="match status" value="1"/>
</dbReference>
<dbReference type="InterPro" id="IPR011006">
    <property type="entry name" value="CheY-like_superfamily"/>
</dbReference>
<name>A0A844Y502_9SPHN</name>
<dbReference type="AlphaFoldDB" id="A0A844Y502"/>
<proteinExistence type="predicted"/>
<keyword evidence="5" id="KW-0804">Transcription</keyword>
<dbReference type="GO" id="GO:0000976">
    <property type="term" value="F:transcription cis-regulatory region binding"/>
    <property type="evidence" value="ECO:0007669"/>
    <property type="project" value="TreeGrafter"/>
</dbReference>
<evidence type="ECO:0000256" key="1">
    <source>
        <dbReference type="ARBA" id="ARBA00022553"/>
    </source>
</evidence>
<dbReference type="RefSeq" id="WP_160659959.1">
    <property type="nucleotide sequence ID" value="NZ_BAABDV010000001.1"/>
</dbReference>
<dbReference type="Gene3D" id="3.40.50.2300">
    <property type="match status" value="1"/>
</dbReference>
<feature type="modified residue" description="4-aspartylphosphate" evidence="6">
    <location>
        <position position="52"/>
    </location>
</feature>
<evidence type="ECO:0000256" key="2">
    <source>
        <dbReference type="ARBA" id="ARBA00023012"/>
    </source>
</evidence>
<feature type="domain" description="Response regulatory" evidence="7">
    <location>
        <begin position="3"/>
        <end position="119"/>
    </location>
</feature>
<keyword evidence="4" id="KW-0238">DNA-binding</keyword>
<evidence type="ECO:0000313" key="8">
    <source>
        <dbReference type="EMBL" id="MXO53061.1"/>
    </source>
</evidence>
<evidence type="ECO:0000256" key="4">
    <source>
        <dbReference type="ARBA" id="ARBA00023125"/>
    </source>
</evidence>
<dbReference type="Proteomes" id="UP000430272">
    <property type="component" value="Unassembled WGS sequence"/>
</dbReference>
<evidence type="ECO:0000256" key="6">
    <source>
        <dbReference type="PROSITE-ProRule" id="PRU00169"/>
    </source>
</evidence>
<protein>
    <submittedName>
        <fullName evidence="8">Response regulator</fullName>
    </submittedName>
</protein>
<dbReference type="GO" id="GO:0006355">
    <property type="term" value="P:regulation of DNA-templated transcription"/>
    <property type="evidence" value="ECO:0007669"/>
    <property type="project" value="TreeGrafter"/>
</dbReference>
<dbReference type="GO" id="GO:0005829">
    <property type="term" value="C:cytosol"/>
    <property type="evidence" value="ECO:0007669"/>
    <property type="project" value="TreeGrafter"/>
</dbReference>
<dbReference type="GO" id="GO:0032993">
    <property type="term" value="C:protein-DNA complex"/>
    <property type="evidence" value="ECO:0007669"/>
    <property type="project" value="TreeGrafter"/>
</dbReference>
<accession>A0A844Y502</accession>
<dbReference type="PROSITE" id="PS50110">
    <property type="entry name" value="RESPONSE_REGULATORY"/>
    <property type="match status" value="1"/>
</dbReference>
<dbReference type="InterPro" id="IPR001789">
    <property type="entry name" value="Sig_transdc_resp-reg_receiver"/>
</dbReference>
<sequence length="128" mass="14297">MAKIFLIEDDEIVAEMVGAAFFDAGHTFGWIGDSSQAIEVIRDRKPDAIILDQRMPGVPGMELLRDLRRNAFTTLVPVMMLSAVSSDNDKAIAFYEGADDYMVKPFDPEEVVFRTEELLGRSRRVLAG</sequence>
<keyword evidence="9" id="KW-1185">Reference proteome</keyword>